<dbReference type="Gene3D" id="3.10.290.10">
    <property type="entry name" value="RNA-binding S4 domain"/>
    <property type="match status" value="1"/>
</dbReference>
<organism evidence="2 3">
    <name type="scientific">Micrococcus terreus</name>
    <dbReference type="NCBI Taxonomy" id="574650"/>
    <lineage>
        <taxon>Bacteria</taxon>
        <taxon>Bacillati</taxon>
        <taxon>Actinomycetota</taxon>
        <taxon>Actinomycetes</taxon>
        <taxon>Micrococcales</taxon>
        <taxon>Micrococcaceae</taxon>
        <taxon>Micrococcus</taxon>
    </lineage>
</organism>
<dbReference type="OrthoDB" id="9811532at2"/>
<dbReference type="Proteomes" id="UP000198881">
    <property type="component" value="Unassembled WGS sequence"/>
</dbReference>
<reference evidence="2 3" key="1">
    <citation type="submission" date="2016-10" db="EMBL/GenBank/DDBJ databases">
        <authorList>
            <person name="de Groot N.N."/>
        </authorList>
    </citation>
    <scope>NUCLEOTIDE SEQUENCE [LARGE SCALE GENOMIC DNA]</scope>
    <source>
        <strain evidence="2 3">CGMCC 1.7054</strain>
    </source>
</reference>
<evidence type="ECO:0000313" key="2">
    <source>
        <dbReference type="EMBL" id="SFV23617.1"/>
    </source>
</evidence>
<proteinExistence type="predicted"/>
<keyword evidence="3" id="KW-1185">Reference proteome</keyword>
<dbReference type="EMBL" id="FPCG01000008">
    <property type="protein sequence ID" value="SFV23617.1"/>
    <property type="molecule type" value="Genomic_DNA"/>
</dbReference>
<evidence type="ECO:0000256" key="1">
    <source>
        <dbReference type="PROSITE-ProRule" id="PRU00182"/>
    </source>
</evidence>
<dbReference type="GO" id="GO:0003723">
    <property type="term" value="F:RNA binding"/>
    <property type="evidence" value="ECO:0007669"/>
    <property type="project" value="UniProtKB-KW"/>
</dbReference>
<accession>A0A1I7MNW2</accession>
<dbReference type="RefSeq" id="WP_091697906.1">
    <property type="nucleotide sequence ID" value="NZ_FPCG01000008.1"/>
</dbReference>
<dbReference type="InterPro" id="IPR036986">
    <property type="entry name" value="S4_RNA-bd_sf"/>
</dbReference>
<evidence type="ECO:0000313" key="3">
    <source>
        <dbReference type="Proteomes" id="UP000198881"/>
    </source>
</evidence>
<dbReference type="CDD" id="cd00165">
    <property type="entry name" value="S4"/>
    <property type="match status" value="1"/>
</dbReference>
<name>A0A1I7MNW2_9MICC</name>
<dbReference type="AlphaFoldDB" id="A0A1I7MNW2"/>
<keyword evidence="1" id="KW-0694">RNA-binding</keyword>
<dbReference type="SUPFAM" id="SSF55174">
    <property type="entry name" value="Alpha-L RNA-binding motif"/>
    <property type="match status" value="1"/>
</dbReference>
<dbReference type="STRING" id="574650.SAMN04487966_1082"/>
<sequence>MEHHAPANPTDHPAPLQIRDESIKLGQALKLANLVEDGADARAVIDAGLVHVNGTPQMRRGHQLRHGDVVDYSGEAFKIVSALQQ</sequence>
<protein>
    <submittedName>
        <fullName evidence="2">Ribosome-associated protein</fullName>
    </submittedName>
</protein>
<gene>
    <name evidence="2" type="ORF">SAMN04487966_1082</name>
</gene>
<dbReference type="Pfam" id="PF13275">
    <property type="entry name" value="S4_2"/>
    <property type="match status" value="1"/>
</dbReference>
<dbReference type="PROSITE" id="PS50889">
    <property type="entry name" value="S4"/>
    <property type="match status" value="1"/>
</dbReference>